<dbReference type="EMBL" id="CM004390">
    <property type="protein sequence ID" value="OAY52802.1"/>
    <property type="molecule type" value="Genomic_DNA"/>
</dbReference>
<gene>
    <name evidence="1" type="ORF">MANES_04G112500</name>
</gene>
<organism evidence="1">
    <name type="scientific">Manihot esculenta</name>
    <name type="common">Cassava</name>
    <name type="synonym">Jatropha manihot</name>
    <dbReference type="NCBI Taxonomy" id="3983"/>
    <lineage>
        <taxon>Eukaryota</taxon>
        <taxon>Viridiplantae</taxon>
        <taxon>Streptophyta</taxon>
        <taxon>Embryophyta</taxon>
        <taxon>Tracheophyta</taxon>
        <taxon>Spermatophyta</taxon>
        <taxon>Magnoliopsida</taxon>
        <taxon>eudicotyledons</taxon>
        <taxon>Gunneridae</taxon>
        <taxon>Pentapetalae</taxon>
        <taxon>rosids</taxon>
        <taxon>fabids</taxon>
        <taxon>Malpighiales</taxon>
        <taxon>Euphorbiaceae</taxon>
        <taxon>Crotonoideae</taxon>
        <taxon>Manihoteae</taxon>
        <taxon>Manihot</taxon>
    </lineage>
</organism>
<protein>
    <submittedName>
        <fullName evidence="1">Uncharacterized protein</fullName>
    </submittedName>
</protein>
<reference evidence="1" key="1">
    <citation type="submission" date="2016-02" db="EMBL/GenBank/DDBJ databases">
        <title>WGS assembly of Manihot esculenta.</title>
        <authorList>
            <person name="Bredeson J.V."/>
            <person name="Prochnik S.E."/>
            <person name="Lyons J.B."/>
            <person name="Schmutz J."/>
            <person name="Grimwood J."/>
            <person name="Vrebalov J."/>
            <person name="Bart R.S."/>
            <person name="Amuge T."/>
            <person name="Ferguson M.E."/>
            <person name="Green R."/>
            <person name="Putnam N."/>
            <person name="Stites J."/>
            <person name="Rounsley S."/>
            <person name="Rokhsar D.S."/>
        </authorList>
    </citation>
    <scope>NUCLEOTIDE SEQUENCE [LARGE SCALE GENOMIC DNA]</scope>
    <source>
        <tissue evidence="1">Leaf</tissue>
    </source>
</reference>
<accession>A0A2C9W2Y0</accession>
<name>A0A2C9W2Y0_MANES</name>
<evidence type="ECO:0000313" key="1">
    <source>
        <dbReference type="EMBL" id="OAY52802.1"/>
    </source>
</evidence>
<dbReference type="AlphaFoldDB" id="A0A2C9W2Y0"/>
<proteinExistence type="predicted"/>
<sequence>MPTYFALDCYFKSKIPLNCYSQSTLNAINLARIFSSSLK</sequence>